<keyword evidence="6 7" id="KW-0472">Membrane</keyword>
<evidence type="ECO:0000256" key="1">
    <source>
        <dbReference type="ARBA" id="ARBA00004651"/>
    </source>
</evidence>
<evidence type="ECO:0000313" key="9">
    <source>
        <dbReference type="EMBL" id="GGE29716.1"/>
    </source>
</evidence>
<dbReference type="PANTHER" id="PTHR23517:SF3">
    <property type="entry name" value="INTEGRAL MEMBRANE TRANSPORT PROTEIN"/>
    <property type="match status" value="1"/>
</dbReference>
<dbReference type="InterPro" id="IPR011701">
    <property type="entry name" value="MFS"/>
</dbReference>
<feature type="transmembrane region" description="Helical" evidence="7">
    <location>
        <begin position="219"/>
        <end position="239"/>
    </location>
</feature>
<keyword evidence="3" id="KW-1003">Cell membrane</keyword>
<dbReference type="Pfam" id="PF07690">
    <property type="entry name" value="MFS_1"/>
    <property type="match status" value="1"/>
</dbReference>
<dbReference type="EMBL" id="BMJN01000011">
    <property type="protein sequence ID" value="GGE29716.1"/>
    <property type="molecule type" value="Genomic_DNA"/>
</dbReference>
<evidence type="ECO:0000256" key="7">
    <source>
        <dbReference type="SAM" id="Phobius"/>
    </source>
</evidence>
<evidence type="ECO:0000256" key="3">
    <source>
        <dbReference type="ARBA" id="ARBA00022475"/>
    </source>
</evidence>
<dbReference type="AlphaFoldDB" id="A0A917A6V9"/>
<dbReference type="GO" id="GO:0005886">
    <property type="term" value="C:plasma membrane"/>
    <property type="evidence" value="ECO:0007669"/>
    <property type="project" value="UniProtKB-SubCell"/>
</dbReference>
<dbReference type="GO" id="GO:0022857">
    <property type="term" value="F:transmembrane transporter activity"/>
    <property type="evidence" value="ECO:0007669"/>
    <property type="project" value="InterPro"/>
</dbReference>
<dbReference type="InterPro" id="IPR050171">
    <property type="entry name" value="MFS_Transporters"/>
</dbReference>
<evidence type="ECO:0000256" key="5">
    <source>
        <dbReference type="ARBA" id="ARBA00022989"/>
    </source>
</evidence>
<sequence length="282" mass="30084">MGLFASLAVSMIADYFEGNELSTMLGFQNAMGSVGSGVCSLALGYLLSFGWQAAFSIYFLAIPAIVLFGLFVPSDEKQNVKQELQEEKKATKQTLSLPVLLIAVVLFCFFIILVPMSYKMPQLVVSKGIGTAGDASTIYGIFTLVGIPVSLGYGFLKNKIGQNLYPMSLLCLVLGFGTMSLTTNLALLYMAGIINGIGFGLAVPFGYNWISEVADKESVNLATTVALLSINMGVFLSPVVMNGLGNLLTDGQPDTIMRISAVGFIGLIFISKSIQVFLAKSK</sequence>
<evidence type="ECO:0000259" key="8">
    <source>
        <dbReference type="PROSITE" id="PS50850"/>
    </source>
</evidence>
<evidence type="ECO:0000313" key="10">
    <source>
        <dbReference type="Proteomes" id="UP000660801"/>
    </source>
</evidence>
<dbReference type="SUPFAM" id="SSF103473">
    <property type="entry name" value="MFS general substrate transporter"/>
    <property type="match status" value="1"/>
</dbReference>
<organism evidence="9 10">
    <name type="scientific">Streptococcus himalayensis</name>
    <dbReference type="NCBI Taxonomy" id="1888195"/>
    <lineage>
        <taxon>Bacteria</taxon>
        <taxon>Bacillati</taxon>
        <taxon>Bacillota</taxon>
        <taxon>Bacilli</taxon>
        <taxon>Lactobacillales</taxon>
        <taxon>Streptococcaceae</taxon>
        <taxon>Streptococcus</taxon>
    </lineage>
</organism>
<reference evidence="9" key="1">
    <citation type="journal article" date="2014" name="Int. J. Syst. Evol. Microbiol.">
        <title>Complete genome sequence of Corynebacterium casei LMG S-19264T (=DSM 44701T), isolated from a smear-ripened cheese.</title>
        <authorList>
            <consortium name="US DOE Joint Genome Institute (JGI-PGF)"/>
            <person name="Walter F."/>
            <person name="Albersmeier A."/>
            <person name="Kalinowski J."/>
            <person name="Ruckert C."/>
        </authorList>
    </citation>
    <scope>NUCLEOTIDE SEQUENCE</scope>
    <source>
        <strain evidence="9">CGMCC 1.15533</strain>
    </source>
</reference>
<accession>A0A917A6V9</accession>
<feature type="transmembrane region" description="Helical" evidence="7">
    <location>
        <begin position="94"/>
        <end position="118"/>
    </location>
</feature>
<dbReference type="Gene3D" id="1.20.1250.20">
    <property type="entry name" value="MFS general substrate transporter like domains"/>
    <property type="match status" value="1"/>
</dbReference>
<dbReference type="PROSITE" id="PS50850">
    <property type="entry name" value="MFS"/>
    <property type="match status" value="1"/>
</dbReference>
<evidence type="ECO:0000256" key="6">
    <source>
        <dbReference type="ARBA" id="ARBA00023136"/>
    </source>
</evidence>
<protein>
    <recommendedName>
        <fullName evidence="8">Major facilitator superfamily (MFS) profile domain-containing protein</fullName>
    </recommendedName>
</protein>
<name>A0A917A6V9_9STRE</name>
<dbReference type="InterPro" id="IPR036259">
    <property type="entry name" value="MFS_trans_sf"/>
</dbReference>
<gene>
    <name evidence="9" type="ORF">GCM10011510_08750</name>
</gene>
<feature type="transmembrane region" description="Helical" evidence="7">
    <location>
        <begin position="42"/>
        <end position="73"/>
    </location>
</feature>
<comment type="subcellular location">
    <subcellularLocation>
        <location evidence="1">Cell membrane</location>
        <topology evidence="1">Multi-pass membrane protein</topology>
    </subcellularLocation>
</comment>
<keyword evidence="2" id="KW-0813">Transport</keyword>
<reference evidence="9" key="2">
    <citation type="submission" date="2020-09" db="EMBL/GenBank/DDBJ databases">
        <authorList>
            <person name="Sun Q."/>
            <person name="Zhou Y."/>
        </authorList>
    </citation>
    <scope>NUCLEOTIDE SEQUENCE</scope>
    <source>
        <strain evidence="9">CGMCC 1.15533</strain>
    </source>
</reference>
<dbReference type="PANTHER" id="PTHR23517">
    <property type="entry name" value="RESISTANCE PROTEIN MDTM, PUTATIVE-RELATED-RELATED"/>
    <property type="match status" value="1"/>
</dbReference>
<dbReference type="InterPro" id="IPR020846">
    <property type="entry name" value="MFS_dom"/>
</dbReference>
<keyword evidence="5 7" id="KW-1133">Transmembrane helix</keyword>
<proteinExistence type="predicted"/>
<comment type="caution">
    <text evidence="9">The sequence shown here is derived from an EMBL/GenBank/DDBJ whole genome shotgun (WGS) entry which is preliminary data.</text>
</comment>
<keyword evidence="4 7" id="KW-0812">Transmembrane</keyword>
<evidence type="ECO:0000256" key="2">
    <source>
        <dbReference type="ARBA" id="ARBA00022448"/>
    </source>
</evidence>
<evidence type="ECO:0000256" key="4">
    <source>
        <dbReference type="ARBA" id="ARBA00022692"/>
    </source>
</evidence>
<feature type="transmembrane region" description="Helical" evidence="7">
    <location>
        <begin position="163"/>
        <end position="181"/>
    </location>
</feature>
<feature type="transmembrane region" description="Helical" evidence="7">
    <location>
        <begin position="187"/>
        <end position="207"/>
    </location>
</feature>
<keyword evidence="10" id="KW-1185">Reference proteome</keyword>
<feature type="transmembrane region" description="Helical" evidence="7">
    <location>
        <begin position="259"/>
        <end position="279"/>
    </location>
</feature>
<feature type="domain" description="Major facilitator superfamily (MFS) profile" evidence="8">
    <location>
        <begin position="1"/>
        <end position="282"/>
    </location>
</feature>
<feature type="transmembrane region" description="Helical" evidence="7">
    <location>
        <begin position="138"/>
        <end position="156"/>
    </location>
</feature>
<dbReference type="Proteomes" id="UP000660801">
    <property type="component" value="Unassembled WGS sequence"/>
</dbReference>